<dbReference type="CDD" id="cd01164">
    <property type="entry name" value="FruK_PfkB_like"/>
    <property type="match status" value="1"/>
</dbReference>
<evidence type="ECO:0000256" key="4">
    <source>
        <dbReference type="ARBA" id="ARBA00022777"/>
    </source>
</evidence>
<evidence type="ECO:0000256" key="3">
    <source>
        <dbReference type="ARBA" id="ARBA00022741"/>
    </source>
</evidence>
<comment type="catalytic activity">
    <reaction evidence="6 8">
        <text>beta-D-fructose 1-phosphate + ATP = beta-D-fructose 1,6-bisphosphate + ADP + H(+)</text>
        <dbReference type="Rhea" id="RHEA:14213"/>
        <dbReference type="ChEBI" id="CHEBI:15378"/>
        <dbReference type="ChEBI" id="CHEBI:30616"/>
        <dbReference type="ChEBI" id="CHEBI:32966"/>
        <dbReference type="ChEBI" id="CHEBI:138881"/>
        <dbReference type="ChEBI" id="CHEBI:456216"/>
        <dbReference type="EC" id="2.7.1.56"/>
    </reaction>
</comment>
<dbReference type="STRING" id="586416.GZ22_16915"/>
<feature type="domain" description="Carbohydrate kinase PfkB" evidence="9">
    <location>
        <begin position="8"/>
        <end position="281"/>
    </location>
</feature>
<comment type="catalytic activity">
    <reaction evidence="7">
        <text>D-tagatofuranose 6-phosphate + ATP = D-tagatofuranose 1,6-bisphosphate + ADP + H(+)</text>
        <dbReference type="Rhea" id="RHEA:12420"/>
        <dbReference type="ChEBI" id="CHEBI:15378"/>
        <dbReference type="ChEBI" id="CHEBI:30616"/>
        <dbReference type="ChEBI" id="CHEBI:58694"/>
        <dbReference type="ChEBI" id="CHEBI:58695"/>
        <dbReference type="ChEBI" id="CHEBI:456216"/>
        <dbReference type="EC" id="2.7.1.144"/>
    </reaction>
</comment>
<evidence type="ECO:0000256" key="6">
    <source>
        <dbReference type="ARBA" id="ARBA00047745"/>
    </source>
</evidence>
<dbReference type="UniPathway" id="UPA00704">
    <property type="reaction ID" value="UER00715"/>
</dbReference>
<dbReference type="PANTHER" id="PTHR46566">
    <property type="entry name" value="1-PHOSPHOFRUCTOKINASE-RELATED"/>
    <property type="match status" value="1"/>
</dbReference>
<sequence length="303" mass="32772">MNYTCTLNPSIDYIMHVDAFRAGDLNRAANTAYFAGGKGINVSRLLNRLDVETTALGYLGGFTGTFIRETLESAGINHQFIEINEPTRVNVKLKSGEESEINGPGPSITKEQLALLLEQIRNLGKDDVLVAAGNAPSSVPADIYARMADICEKNGTRFIADTSSAALQDLIGKRMFLVKPNHHELGELFHTTISSIEDIVSYARKLHETGIENVIVSMGGEGAIFVNKYHAWKAETPKGTVKNSVGAGDSMVAGFLAAYEKTTNYEQAFTYAVAAGSATAFSDDLGERQDIENLVSQVRLTSI</sequence>
<dbReference type="GO" id="GO:0008662">
    <property type="term" value="F:1-phosphofructokinase activity"/>
    <property type="evidence" value="ECO:0007669"/>
    <property type="project" value="UniProtKB-UniRule"/>
</dbReference>
<dbReference type="InterPro" id="IPR017583">
    <property type="entry name" value="Tagatose/fructose_Pkinase"/>
</dbReference>
<comment type="function">
    <text evidence="8">Catalyzes the ATP-dependent phosphorylation of fructose-l-phosphate to fructose-l,6-bisphosphate.</text>
</comment>
<keyword evidence="4 8" id="KW-0418">Kinase</keyword>
<dbReference type="GO" id="GO:0005829">
    <property type="term" value="C:cytosol"/>
    <property type="evidence" value="ECO:0007669"/>
    <property type="project" value="TreeGrafter"/>
</dbReference>
<dbReference type="PANTHER" id="PTHR46566:SF1">
    <property type="entry name" value="1-PHOSPHOFRUCTOKINASE"/>
    <property type="match status" value="1"/>
</dbReference>
<dbReference type="eggNOG" id="COG1105">
    <property type="taxonomic scope" value="Bacteria"/>
</dbReference>
<dbReference type="GO" id="GO:0016052">
    <property type="term" value="P:carbohydrate catabolic process"/>
    <property type="evidence" value="ECO:0007669"/>
    <property type="project" value="UniProtKB-ARBA"/>
</dbReference>
<dbReference type="EMBL" id="OBEK01000001">
    <property type="protein sequence ID" value="SNZ05525.1"/>
    <property type="molecule type" value="Genomic_DNA"/>
</dbReference>
<reference evidence="11" key="1">
    <citation type="submission" date="2017-09" db="EMBL/GenBank/DDBJ databases">
        <authorList>
            <person name="Varghese N."/>
            <person name="Submissions S."/>
        </authorList>
    </citation>
    <scope>NUCLEOTIDE SEQUENCE [LARGE SCALE GENOMIC DNA]</scope>
    <source>
        <strain evidence="11">CGMCC 1.8913</strain>
    </source>
</reference>
<keyword evidence="11" id="KW-1185">Reference proteome</keyword>
<name>A0A285N7S1_9BACI</name>
<evidence type="ECO:0000313" key="11">
    <source>
        <dbReference type="Proteomes" id="UP000219356"/>
    </source>
</evidence>
<dbReference type="NCBIfam" id="TIGR03168">
    <property type="entry name" value="1-PFK"/>
    <property type="match status" value="1"/>
</dbReference>
<dbReference type="InterPro" id="IPR011611">
    <property type="entry name" value="PfkB_dom"/>
</dbReference>
<evidence type="ECO:0000256" key="2">
    <source>
        <dbReference type="ARBA" id="ARBA00022679"/>
    </source>
</evidence>
<dbReference type="AlphaFoldDB" id="A0A285N7S1"/>
<dbReference type="GO" id="GO:0044281">
    <property type="term" value="P:small molecule metabolic process"/>
    <property type="evidence" value="ECO:0007669"/>
    <property type="project" value="UniProtKB-ARBA"/>
</dbReference>
<evidence type="ECO:0000256" key="1">
    <source>
        <dbReference type="ARBA" id="ARBA00005380"/>
    </source>
</evidence>
<evidence type="ECO:0000256" key="7">
    <source>
        <dbReference type="PIRNR" id="PIRNR000535"/>
    </source>
</evidence>
<evidence type="ECO:0000313" key="10">
    <source>
        <dbReference type="EMBL" id="SNZ05525.1"/>
    </source>
</evidence>
<keyword evidence="7" id="KW-0423">Lactose metabolism</keyword>
<dbReference type="Pfam" id="PF00294">
    <property type="entry name" value="PfkB"/>
    <property type="match status" value="1"/>
</dbReference>
<dbReference type="GO" id="GO:0005988">
    <property type="term" value="P:lactose metabolic process"/>
    <property type="evidence" value="ECO:0007669"/>
    <property type="project" value="UniProtKB-KW"/>
</dbReference>
<dbReference type="NCBIfam" id="TIGR03828">
    <property type="entry name" value="pfkB"/>
    <property type="match status" value="1"/>
</dbReference>
<dbReference type="GO" id="GO:0009024">
    <property type="term" value="F:tagatose-6-phosphate kinase activity"/>
    <property type="evidence" value="ECO:0007669"/>
    <property type="project" value="UniProtKB-EC"/>
</dbReference>
<dbReference type="SUPFAM" id="SSF53613">
    <property type="entry name" value="Ribokinase-like"/>
    <property type="match status" value="1"/>
</dbReference>
<gene>
    <name evidence="10" type="ORF">SAMN05421503_0973</name>
</gene>
<protein>
    <recommendedName>
        <fullName evidence="7">Tagatose-6-phosphate kinase</fullName>
        <ecNumber evidence="7">2.7.1.144</ecNumber>
    </recommendedName>
</protein>
<keyword evidence="2 7" id="KW-0808">Transferase</keyword>
<keyword evidence="5 7" id="KW-0067">ATP-binding</keyword>
<dbReference type="PROSITE" id="PS00584">
    <property type="entry name" value="PFKB_KINASES_2"/>
    <property type="match status" value="1"/>
</dbReference>
<dbReference type="InterPro" id="IPR029056">
    <property type="entry name" value="Ribokinase-like"/>
</dbReference>
<dbReference type="RefSeq" id="WP_097039742.1">
    <property type="nucleotide sequence ID" value="NZ_OBEK01000001.1"/>
</dbReference>
<keyword evidence="3 7" id="KW-0547">Nucleotide-binding</keyword>
<organism evidence="10 11">
    <name type="scientific">Terribacillus aidingensis</name>
    <dbReference type="NCBI Taxonomy" id="586416"/>
    <lineage>
        <taxon>Bacteria</taxon>
        <taxon>Bacillati</taxon>
        <taxon>Bacillota</taxon>
        <taxon>Bacilli</taxon>
        <taxon>Bacillales</taxon>
        <taxon>Bacillaceae</taxon>
        <taxon>Terribacillus</taxon>
    </lineage>
</organism>
<dbReference type="EC" id="2.7.1.144" evidence="7"/>
<dbReference type="Gene3D" id="3.40.1190.20">
    <property type="match status" value="1"/>
</dbReference>
<comment type="pathway">
    <text evidence="7">Carbohydrate metabolism; D-tagatose 6-phosphate degradation; D-glyceraldehyde 3-phosphate and glycerone phosphate from D-tagatose 6-phosphate: step 1/2.</text>
</comment>
<dbReference type="GO" id="GO:2001059">
    <property type="term" value="P:D-tagatose 6-phosphate catabolic process"/>
    <property type="evidence" value="ECO:0007669"/>
    <property type="project" value="UniProtKB-UniPathway"/>
</dbReference>
<accession>A0A285N7S1</accession>
<dbReference type="GO" id="GO:0005524">
    <property type="term" value="F:ATP binding"/>
    <property type="evidence" value="ECO:0007669"/>
    <property type="project" value="UniProtKB-UniRule"/>
</dbReference>
<dbReference type="InterPro" id="IPR002173">
    <property type="entry name" value="Carboh/pur_kinase_PfkB_CS"/>
</dbReference>
<dbReference type="InterPro" id="IPR022463">
    <property type="entry name" value="1-PFruKinase"/>
</dbReference>
<comment type="similarity">
    <text evidence="1">Belongs to the carbohydrate kinase pfkB family.</text>
</comment>
<dbReference type="OrthoDB" id="9801219at2"/>
<evidence type="ECO:0000256" key="8">
    <source>
        <dbReference type="RuleBase" id="RU369061"/>
    </source>
</evidence>
<proteinExistence type="inferred from homology"/>
<comment type="similarity">
    <text evidence="7">Belongs to the carbohydrate kinase PfkB family. LacC subfamily.</text>
</comment>
<dbReference type="FunFam" id="3.40.1190.20:FF:000001">
    <property type="entry name" value="Phosphofructokinase"/>
    <property type="match status" value="1"/>
</dbReference>
<dbReference type="PIRSF" id="PIRSF000535">
    <property type="entry name" value="1PFK/6PFK/LacC"/>
    <property type="match status" value="1"/>
</dbReference>
<dbReference type="Proteomes" id="UP000219356">
    <property type="component" value="Unassembled WGS sequence"/>
</dbReference>
<evidence type="ECO:0000256" key="5">
    <source>
        <dbReference type="ARBA" id="ARBA00022840"/>
    </source>
</evidence>
<evidence type="ECO:0000259" key="9">
    <source>
        <dbReference type="Pfam" id="PF00294"/>
    </source>
</evidence>